<organism evidence="1 2">
    <name type="scientific">Eumeta variegata</name>
    <name type="common">Bagworm moth</name>
    <name type="synonym">Eumeta japonica</name>
    <dbReference type="NCBI Taxonomy" id="151549"/>
    <lineage>
        <taxon>Eukaryota</taxon>
        <taxon>Metazoa</taxon>
        <taxon>Ecdysozoa</taxon>
        <taxon>Arthropoda</taxon>
        <taxon>Hexapoda</taxon>
        <taxon>Insecta</taxon>
        <taxon>Pterygota</taxon>
        <taxon>Neoptera</taxon>
        <taxon>Endopterygota</taxon>
        <taxon>Lepidoptera</taxon>
        <taxon>Glossata</taxon>
        <taxon>Ditrysia</taxon>
        <taxon>Tineoidea</taxon>
        <taxon>Psychidae</taxon>
        <taxon>Oiketicinae</taxon>
        <taxon>Eumeta</taxon>
    </lineage>
</organism>
<reference evidence="1 2" key="1">
    <citation type="journal article" date="2019" name="Commun. Biol.">
        <title>The bagworm genome reveals a unique fibroin gene that provides high tensile strength.</title>
        <authorList>
            <person name="Kono N."/>
            <person name="Nakamura H."/>
            <person name="Ohtoshi R."/>
            <person name="Tomita M."/>
            <person name="Numata K."/>
            <person name="Arakawa K."/>
        </authorList>
    </citation>
    <scope>NUCLEOTIDE SEQUENCE [LARGE SCALE GENOMIC DNA]</scope>
</reference>
<proteinExistence type="predicted"/>
<dbReference type="AlphaFoldDB" id="A0A4C1YZ45"/>
<dbReference type="OrthoDB" id="7459625at2759"/>
<dbReference type="EMBL" id="BGZK01001451">
    <property type="protein sequence ID" value="GBP80222.1"/>
    <property type="molecule type" value="Genomic_DNA"/>
</dbReference>
<comment type="caution">
    <text evidence="1">The sequence shown here is derived from an EMBL/GenBank/DDBJ whole genome shotgun (WGS) entry which is preliminary data.</text>
</comment>
<keyword evidence="2" id="KW-1185">Reference proteome</keyword>
<gene>
    <name evidence="1" type="ORF">EVAR_9708_1</name>
</gene>
<protein>
    <submittedName>
        <fullName evidence="1">Uncharacterized protein</fullName>
    </submittedName>
</protein>
<accession>A0A4C1YZ45</accession>
<dbReference type="Proteomes" id="UP000299102">
    <property type="component" value="Unassembled WGS sequence"/>
</dbReference>
<sequence>MQLNYKVYVVVLTVYAADFLRGKRRNEPAESRWPPIPIDTHNPRGAIRALLIPIGIEYLIEGCLVLKGEYVDGRGVGAGSILEARDDGIDIKEEKIHSMSIQEKLRAAASLQWKKAHYYEKGIMEDQANIENTNSNNTLEMDLKQKINNYMDTENKTERVLPLCDNLEESLDIGTKNESRASSSPLNDLIVDDFESKEQDNLNKVTEVKDLPEDEHNIPNEIPETKELGQIDQDENDKEYKKFEEIVEDLVKMSEVPFLNANIDVKDHNNASTIVDVTPLEIEDLTEIELEGMEDEILSASSEGRATRWEALADIAAELPPSLAVDPLTGQIYAVSK</sequence>
<evidence type="ECO:0000313" key="2">
    <source>
        <dbReference type="Proteomes" id="UP000299102"/>
    </source>
</evidence>
<evidence type="ECO:0000313" key="1">
    <source>
        <dbReference type="EMBL" id="GBP80222.1"/>
    </source>
</evidence>
<name>A0A4C1YZ45_EUMVA</name>